<dbReference type="Pfam" id="PF09339">
    <property type="entry name" value="HTH_IclR"/>
    <property type="match status" value="1"/>
</dbReference>
<dbReference type="InterPro" id="IPR029016">
    <property type="entry name" value="GAF-like_dom_sf"/>
</dbReference>
<dbReference type="Gene3D" id="1.10.10.10">
    <property type="entry name" value="Winged helix-like DNA-binding domain superfamily/Winged helix DNA-binding domain"/>
    <property type="match status" value="1"/>
</dbReference>
<dbReference type="InterPro" id="IPR036390">
    <property type="entry name" value="WH_DNA-bd_sf"/>
</dbReference>
<dbReference type="SUPFAM" id="SSF55781">
    <property type="entry name" value="GAF domain-like"/>
    <property type="match status" value="1"/>
</dbReference>
<evidence type="ECO:0000313" key="7">
    <source>
        <dbReference type="Proteomes" id="UP001596306"/>
    </source>
</evidence>
<dbReference type="Pfam" id="PF01614">
    <property type="entry name" value="IclR_C"/>
    <property type="match status" value="1"/>
</dbReference>
<dbReference type="EMBL" id="JBHSTP010000001">
    <property type="protein sequence ID" value="MFC6354725.1"/>
    <property type="molecule type" value="Genomic_DNA"/>
</dbReference>
<sequence>MSTALSSAGQGASPHSQTLSRGIRVLEILAENGDPMTIVALSTTLGVHRSIAYRILRTLEDHGLVLRDAAGAVRLGPRMAALARGVARDLQSAALPELTAAANELGMTAFLTVLDHREVVTLLSVEPRQAHATVAQRPGTRHPLSVGAPGIAIQSRLDARQWAELGHGETARPEADLARARGFASSHDEVIPGLSSIAVPLFVAGQPPAAIAVVYVANANDAAMIGARLTQSATAIEAELR</sequence>
<name>A0ABW1VAZ7_9MICO</name>
<keyword evidence="3" id="KW-0804">Transcription</keyword>
<comment type="caution">
    <text evidence="6">The sequence shown here is derived from an EMBL/GenBank/DDBJ whole genome shotgun (WGS) entry which is preliminary data.</text>
</comment>
<dbReference type="Proteomes" id="UP001596306">
    <property type="component" value="Unassembled WGS sequence"/>
</dbReference>
<evidence type="ECO:0000256" key="1">
    <source>
        <dbReference type="ARBA" id="ARBA00023015"/>
    </source>
</evidence>
<evidence type="ECO:0000256" key="2">
    <source>
        <dbReference type="ARBA" id="ARBA00023125"/>
    </source>
</evidence>
<feature type="domain" description="HTH iclR-type" evidence="4">
    <location>
        <begin position="16"/>
        <end position="77"/>
    </location>
</feature>
<dbReference type="InterPro" id="IPR036388">
    <property type="entry name" value="WH-like_DNA-bd_sf"/>
</dbReference>
<dbReference type="SMART" id="SM00346">
    <property type="entry name" value="HTH_ICLR"/>
    <property type="match status" value="1"/>
</dbReference>
<dbReference type="PANTHER" id="PTHR30136:SF24">
    <property type="entry name" value="HTH-TYPE TRANSCRIPTIONAL REPRESSOR ALLR"/>
    <property type="match status" value="1"/>
</dbReference>
<dbReference type="InterPro" id="IPR050707">
    <property type="entry name" value="HTH_MetabolicPath_Reg"/>
</dbReference>
<keyword evidence="7" id="KW-1185">Reference proteome</keyword>
<dbReference type="SUPFAM" id="SSF46785">
    <property type="entry name" value="Winged helix' DNA-binding domain"/>
    <property type="match status" value="1"/>
</dbReference>
<accession>A0ABW1VAZ7</accession>
<dbReference type="PROSITE" id="PS51078">
    <property type="entry name" value="ICLR_ED"/>
    <property type="match status" value="1"/>
</dbReference>
<evidence type="ECO:0000256" key="3">
    <source>
        <dbReference type="ARBA" id="ARBA00023163"/>
    </source>
</evidence>
<evidence type="ECO:0000259" key="5">
    <source>
        <dbReference type="PROSITE" id="PS51078"/>
    </source>
</evidence>
<dbReference type="PANTHER" id="PTHR30136">
    <property type="entry name" value="HELIX-TURN-HELIX TRANSCRIPTIONAL REGULATOR, ICLR FAMILY"/>
    <property type="match status" value="1"/>
</dbReference>
<protein>
    <submittedName>
        <fullName evidence="6">IclR family transcriptional regulator</fullName>
    </submittedName>
</protein>
<organism evidence="6 7">
    <name type="scientific">Luethyella okanaganae</name>
    <dbReference type="NCBI Taxonomy" id="69372"/>
    <lineage>
        <taxon>Bacteria</taxon>
        <taxon>Bacillati</taxon>
        <taxon>Actinomycetota</taxon>
        <taxon>Actinomycetes</taxon>
        <taxon>Micrococcales</taxon>
        <taxon>Microbacteriaceae</taxon>
        <taxon>Luethyella</taxon>
    </lineage>
</organism>
<proteinExistence type="predicted"/>
<dbReference type="InterPro" id="IPR005471">
    <property type="entry name" value="Tscrpt_reg_IclR_N"/>
</dbReference>
<reference evidence="7" key="1">
    <citation type="journal article" date="2019" name="Int. J. Syst. Evol. Microbiol.">
        <title>The Global Catalogue of Microorganisms (GCM) 10K type strain sequencing project: providing services to taxonomists for standard genome sequencing and annotation.</title>
        <authorList>
            <consortium name="The Broad Institute Genomics Platform"/>
            <consortium name="The Broad Institute Genome Sequencing Center for Infectious Disease"/>
            <person name="Wu L."/>
            <person name="Ma J."/>
        </authorList>
    </citation>
    <scope>NUCLEOTIDE SEQUENCE [LARGE SCALE GENOMIC DNA]</scope>
    <source>
        <strain evidence="7">CCUG 43304</strain>
    </source>
</reference>
<evidence type="ECO:0000313" key="6">
    <source>
        <dbReference type="EMBL" id="MFC6354725.1"/>
    </source>
</evidence>
<keyword evidence="2" id="KW-0238">DNA-binding</keyword>
<gene>
    <name evidence="6" type="ORF">ACFQB0_01180</name>
</gene>
<evidence type="ECO:0000259" key="4">
    <source>
        <dbReference type="PROSITE" id="PS51077"/>
    </source>
</evidence>
<dbReference type="Gene3D" id="3.30.450.40">
    <property type="match status" value="1"/>
</dbReference>
<dbReference type="InterPro" id="IPR014757">
    <property type="entry name" value="Tscrpt_reg_IclR_C"/>
</dbReference>
<keyword evidence="1" id="KW-0805">Transcription regulation</keyword>
<dbReference type="RefSeq" id="WP_386726526.1">
    <property type="nucleotide sequence ID" value="NZ_JBHSTP010000001.1"/>
</dbReference>
<dbReference type="PROSITE" id="PS51077">
    <property type="entry name" value="HTH_ICLR"/>
    <property type="match status" value="1"/>
</dbReference>
<feature type="domain" description="IclR-ED" evidence="5">
    <location>
        <begin position="71"/>
        <end position="241"/>
    </location>
</feature>